<feature type="chain" id="PRO_5045578583" description="Secreted protein" evidence="1">
    <location>
        <begin position="20"/>
        <end position="83"/>
    </location>
</feature>
<keyword evidence="1" id="KW-0732">Signal</keyword>
<evidence type="ECO:0000256" key="1">
    <source>
        <dbReference type="SAM" id="SignalP"/>
    </source>
</evidence>
<accession>A0ABX0R6V5</accession>
<dbReference type="Proteomes" id="UP001515683">
    <property type="component" value="Unassembled WGS sequence"/>
</dbReference>
<feature type="signal peptide" evidence="1">
    <location>
        <begin position="1"/>
        <end position="19"/>
    </location>
</feature>
<name>A0ABX0R6V5_9GAMM</name>
<dbReference type="EMBL" id="VWXF01000002">
    <property type="protein sequence ID" value="NIF21128.1"/>
    <property type="molecule type" value="Genomic_DNA"/>
</dbReference>
<evidence type="ECO:0000313" key="2">
    <source>
        <dbReference type="EMBL" id="NIF21128.1"/>
    </source>
</evidence>
<keyword evidence="3" id="KW-1185">Reference proteome</keyword>
<gene>
    <name evidence="2" type="ORF">F3J40_05840</name>
</gene>
<dbReference type="RefSeq" id="WP_167012964.1">
    <property type="nucleotide sequence ID" value="NZ_VWXF01000002.1"/>
</dbReference>
<sequence length="83" mass="9020">MIRTLVLITGLLTAFTLPAATTTGTIAVQLVIYSRCNVQAVSSLERPVIDCGQHFSAQPRVTSEAYPGDANSRITERLVTVEW</sequence>
<comment type="caution">
    <text evidence="2">The sequence shown here is derived from an EMBL/GenBank/DDBJ whole genome shotgun (WGS) entry which is preliminary data.</text>
</comment>
<evidence type="ECO:0000313" key="3">
    <source>
        <dbReference type="Proteomes" id="UP001515683"/>
    </source>
</evidence>
<organism evidence="2 3">
    <name type="scientific">Candidatus Pantoea multigeneris</name>
    <dbReference type="NCBI Taxonomy" id="2608357"/>
    <lineage>
        <taxon>Bacteria</taxon>
        <taxon>Pseudomonadati</taxon>
        <taxon>Pseudomonadota</taxon>
        <taxon>Gammaproteobacteria</taxon>
        <taxon>Enterobacterales</taxon>
        <taxon>Erwiniaceae</taxon>
        <taxon>Pantoea</taxon>
    </lineage>
</organism>
<protein>
    <recommendedName>
        <fullName evidence="4">Secreted protein</fullName>
    </recommendedName>
</protein>
<proteinExistence type="predicted"/>
<evidence type="ECO:0008006" key="4">
    <source>
        <dbReference type="Google" id="ProtNLM"/>
    </source>
</evidence>
<reference evidence="2 3" key="1">
    <citation type="journal article" date="2019" name="bioRxiv">
        <title>Bacteria contribute to plant secondary compound degradation in a generalist herbivore system.</title>
        <authorList>
            <person name="Francoeur C.B."/>
            <person name="Khadempour L."/>
            <person name="Moreira-Soto R.D."/>
            <person name="Gotting K."/>
            <person name="Book A.J."/>
            <person name="Pinto-Tomas A.A."/>
            <person name="Keefover-Ring K."/>
            <person name="Currie C.R."/>
        </authorList>
    </citation>
    <scope>NUCLEOTIDE SEQUENCE [LARGE SCALE GENOMIC DNA]</scope>
    <source>
        <strain evidence="2">Acro-835</strain>
    </source>
</reference>